<evidence type="ECO:0000313" key="2">
    <source>
        <dbReference type="Proteomes" id="UP000790709"/>
    </source>
</evidence>
<evidence type="ECO:0000313" key="1">
    <source>
        <dbReference type="EMBL" id="KAH7923860.1"/>
    </source>
</evidence>
<reference evidence="1" key="1">
    <citation type="journal article" date="2021" name="New Phytol.">
        <title>Evolutionary innovations through gain and loss of genes in the ectomycorrhizal Boletales.</title>
        <authorList>
            <person name="Wu G."/>
            <person name="Miyauchi S."/>
            <person name="Morin E."/>
            <person name="Kuo A."/>
            <person name="Drula E."/>
            <person name="Varga T."/>
            <person name="Kohler A."/>
            <person name="Feng B."/>
            <person name="Cao Y."/>
            <person name="Lipzen A."/>
            <person name="Daum C."/>
            <person name="Hundley H."/>
            <person name="Pangilinan J."/>
            <person name="Johnson J."/>
            <person name="Barry K."/>
            <person name="LaButti K."/>
            <person name="Ng V."/>
            <person name="Ahrendt S."/>
            <person name="Min B."/>
            <person name="Choi I.G."/>
            <person name="Park H."/>
            <person name="Plett J.M."/>
            <person name="Magnuson J."/>
            <person name="Spatafora J.W."/>
            <person name="Nagy L.G."/>
            <person name="Henrissat B."/>
            <person name="Grigoriev I.V."/>
            <person name="Yang Z.L."/>
            <person name="Xu J."/>
            <person name="Martin F.M."/>
        </authorList>
    </citation>
    <scope>NUCLEOTIDE SEQUENCE</scope>
    <source>
        <strain evidence="1">KUC20120723A-06</strain>
    </source>
</reference>
<gene>
    <name evidence="1" type="ORF">BV22DRAFT_1105847</name>
</gene>
<sequence>MSSRRRDERHGASQADHYKLWVPTERQPERDSERRRHRSSTVPAQAHDPRAYPPQSADTRQYDTRQSSRAYRQDPQYTSAAPSTSYQPTPGPSSSRTLRHATRSATQPPTGTYPPQQTAASNPQQAAYAYPAAPQSRRVQAEMQDPRVYGHRRANTTPTPKSSYERVSSAEDAGRARQTHASRSVHPSAQAPPSATAPPAIWAPPPQDVPSSSRKYRDRDKERDRDREKEKEHDRERGRDRDRDISEAEKDRYRDRYRDRSERYRDREGLSEGERYKESSRNRHPDRRKEPDAESIMYAEHRNASRVSLSGKEGYQPAPREPSIRSHKRTRTEEGTSSTTMGRRQTAEAQTAGAAMHDPSSAVQNHPAAPQPEAVKQGSAPGEGSVPPPAPRVMPVYLPPKAKSHRSHHEKLSLAAAQGGQSGSDTERASIKDSFGTSSPEKRRPCPRISEGETTTGGSIEFARGRKSQVGGTVIPSYSEDAMI</sequence>
<dbReference type="Proteomes" id="UP000790709">
    <property type="component" value="Unassembled WGS sequence"/>
</dbReference>
<organism evidence="1 2">
    <name type="scientific">Leucogyrophana mollusca</name>
    <dbReference type="NCBI Taxonomy" id="85980"/>
    <lineage>
        <taxon>Eukaryota</taxon>
        <taxon>Fungi</taxon>
        <taxon>Dikarya</taxon>
        <taxon>Basidiomycota</taxon>
        <taxon>Agaricomycotina</taxon>
        <taxon>Agaricomycetes</taxon>
        <taxon>Agaricomycetidae</taxon>
        <taxon>Boletales</taxon>
        <taxon>Boletales incertae sedis</taxon>
        <taxon>Leucogyrophana</taxon>
    </lineage>
</organism>
<protein>
    <submittedName>
        <fullName evidence="1">Uncharacterized protein</fullName>
    </submittedName>
</protein>
<name>A0ACB8BDN2_9AGAM</name>
<accession>A0ACB8BDN2</accession>
<dbReference type="EMBL" id="MU266440">
    <property type="protein sequence ID" value="KAH7923860.1"/>
    <property type="molecule type" value="Genomic_DNA"/>
</dbReference>
<keyword evidence="2" id="KW-1185">Reference proteome</keyword>
<comment type="caution">
    <text evidence="1">The sequence shown here is derived from an EMBL/GenBank/DDBJ whole genome shotgun (WGS) entry which is preliminary data.</text>
</comment>
<proteinExistence type="predicted"/>